<protein>
    <submittedName>
        <fullName evidence="2">Uncharacterized protein</fullName>
    </submittedName>
</protein>
<name>A4SB85_OSTLU</name>
<organism evidence="2 3">
    <name type="scientific">Ostreococcus lucimarinus (strain CCE9901)</name>
    <dbReference type="NCBI Taxonomy" id="436017"/>
    <lineage>
        <taxon>Eukaryota</taxon>
        <taxon>Viridiplantae</taxon>
        <taxon>Chlorophyta</taxon>
        <taxon>Mamiellophyceae</taxon>
        <taxon>Mamiellales</taxon>
        <taxon>Bathycoccaceae</taxon>
        <taxon>Ostreococcus</taxon>
    </lineage>
</organism>
<proteinExistence type="predicted"/>
<dbReference type="GeneID" id="5006788"/>
<dbReference type="EMBL" id="CP000600">
    <property type="protein sequence ID" value="ABP00891.1"/>
    <property type="molecule type" value="Genomic_DNA"/>
</dbReference>
<evidence type="ECO:0000313" key="2">
    <source>
        <dbReference type="EMBL" id="ABP00891.1"/>
    </source>
</evidence>
<gene>
    <name evidence="2" type="ORF">OSTLU_19075</name>
</gene>
<dbReference type="Proteomes" id="UP000001568">
    <property type="component" value="Chromosome 20"/>
</dbReference>
<dbReference type="Gramene" id="ABP00891">
    <property type="protein sequence ID" value="ABP00891"/>
    <property type="gene ID" value="OSTLU_19075"/>
</dbReference>
<accession>A4SB85</accession>
<dbReference type="KEGG" id="olu:OSTLU_19075"/>
<dbReference type="HOGENOM" id="CLU_807495_0_0_1"/>
<evidence type="ECO:0000313" key="3">
    <source>
        <dbReference type="Proteomes" id="UP000001568"/>
    </source>
</evidence>
<evidence type="ECO:0000256" key="1">
    <source>
        <dbReference type="SAM" id="MobiDB-lite"/>
    </source>
</evidence>
<sequence>MPPDDARASAKDRSSAPAETSVDETSRYFTDGEREWYDSERIRACATHLLERCATCGEDQSVSNDYWRRVQRERYVRAVATRVATKDAAKPRRVVVEVECPLFALARGGNAVFNVSVVAPLENLYAKVRERIAKVVEKLRHEGFPFQASGLGEEINDYVNQFYLSRMDSERYTENGVHVFTHILYRDETLLDCMPTVIANQPTLSKLITEKSMELPPYPLLTAVLKSCVQHMFIIADAYESTVQQLGEPNHSLSDEIFWMNPGDTFQRHFVDMCNFFNRPVDDVRFVACDSDRKFFVVEPTDTPEKLHLRDQTELVMVNRALMSTIEFLQHRGSKLFTRPAGGV</sequence>
<keyword evidence="3" id="KW-1185">Reference proteome</keyword>
<dbReference type="RefSeq" id="XP_001422574.1">
    <property type="nucleotide sequence ID" value="XM_001422537.1"/>
</dbReference>
<feature type="compositionally biased region" description="Basic and acidic residues" evidence="1">
    <location>
        <begin position="1"/>
        <end position="14"/>
    </location>
</feature>
<dbReference type="AlphaFoldDB" id="A4SB85"/>
<feature type="region of interest" description="Disordered" evidence="1">
    <location>
        <begin position="1"/>
        <end position="25"/>
    </location>
</feature>
<reference evidence="2 3" key="1">
    <citation type="journal article" date="2007" name="Proc. Natl. Acad. Sci. U.S.A.">
        <title>The tiny eukaryote Ostreococcus provides genomic insights into the paradox of plankton speciation.</title>
        <authorList>
            <person name="Palenik B."/>
            <person name="Grimwood J."/>
            <person name="Aerts A."/>
            <person name="Rouze P."/>
            <person name="Salamov A."/>
            <person name="Putnam N."/>
            <person name="Dupont C."/>
            <person name="Jorgensen R."/>
            <person name="Derelle E."/>
            <person name="Rombauts S."/>
            <person name="Zhou K."/>
            <person name="Otillar R."/>
            <person name="Merchant S.S."/>
            <person name="Podell S."/>
            <person name="Gaasterland T."/>
            <person name="Napoli C."/>
            <person name="Gendler K."/>
            <person name="Manuell A."/>
            <person name="Tai V."/>
            <person name="Vallon O."/>
            <person name="Piganeau G."/>
            <person name="Jancek S."/>
            <person name="Heijde M."/>
            <person name="Jabbari K."/>
            <person name="Bowler C."/>
            <person name="Lohr M."/>
            <person name="Robbens S."/>
            <person name="Werner G."/>
            <person name="Dubchak I."/>
            <person name="Pazour G.J."/>
            <person name="Ren Q."/>
            <person name="Paulsen I."/>
            <person name="Delwiche C."/>
            <person name="Schmutz J."/>
            <person name="Rokhsar D."/>
            <person name="Van de Peer Y."/>
            <person name="Moreau H."/>
            <person name="Grigoriev I.V."/>
        </authorList>
    </citation>
    <scope>NUCLEOTIDE SEQUENCE [LARGE SCALE GENOMIC DNA]</scope>
    <source>
        <strain evidence="2 3">CCE9901</strain>
    </source>
</reference>